<evidence type="ECO:0000313" key="2">
    <source>
        <dbReference type="EMBL" id="GBP12569.1"/>
    </source>
</evidence>
<sequence>MMMNRKVLTAAVSFFGIEFSDVSLEPSVDIPIPETSKNSEENFTIQEPSDSEFETLNNTEDIIGETEINRAPNQENDPWLWREFSNVEVEYWLSCGPNDCQNHNSPFEKSRRTYGSTSRYCHEKVFIGRKPNGENYKREWLLYSSSTGSLYCFRVIAVIRTLAERGLPFRGAVEKFRCSQNGNFLALLELISQFDPFLAAHITKYGNTGKGNVSYLSKTIYEELIMIMAQKVHGKIISQIKDSRYYSLSVDSTPDLTHMDQLSVVIRYIKDGQPVERFLTFIELKTHHTGDKLAKQTLQYLEEHCGLDFSKCRDQSYDEASNMSGRYNGMQQKILETYNKIIDALDVISVDDMHKGETRREAANLSNKLQELEFVLMLVIWDEILQTFRKVNKVLQDPEVTLETCANLYKSLVDFLRKLRCDFDSLEARAKEKLSDVEYKDTRQRRRKKMPNDGSAPEVECLDEDIQTYVRHLIALHDDFKFSFEDILSMEIPPWIIKPFGETEVENVILQEELLKLSTNEELKLTFKREYQKFWLQEEISEK</sequence>
<dbReference type="PANTHER" id="PTHR45749:SF23">
    <property type="entry name" value="ZINC FINGER MYM-TYPE PROTEIN 1-LIKE"/>
    <property type="match status" value="1"/>
</dbReference>
<evidence type="ECO:0000313" key="3">
    <source>
        <dbReference type="Proteomes" id="UP000299102"/>
    </source>
</evidence>
<proteinExistence type="predicted"/>
<dbReference type="InterPro" id="IPR012337">
    <property type="entry name" value="RNaseH-like_sf"/>
</dbReference>
<name>A0A4C1TDI8_EUMVA</name>
<dbReference type="PANTHER" id="PTHR45749">
    <property type="match status" value="1"/>
</dbReference>
<gene>
    <name evidence="2" type="primary">ZMYM1</name>
    <name evidence="2" type="ORF">EVAR_10235_1</name>
</gene>
<dbReference type="InterPro" id="IPR025398">
    <property type="entry name" value="DUF4371"/>
</dbReference>
<comment type="caution">
    <text evidence="2">The sequence shown here is derived from an EMBL/GenBank/DDBJ whole genome shotgun (WGS) entry which is preliminary data.</text>
</comment>
<organism evidence="2 3">
    <name type="scientific">Eumeta variegata</name>
    <name type="common">Bagworm moth</name>
    <name type="synonym">Eumeta japonica</name>
    <dbReference type="NCBI Taxonomy" id="151549"/>
    <lineage>
        <taxon>Eukaryota</taxon>
        <taxon>Metazoa</taxon>
        <taxon>Ecdysozoa</taxon>
        <taxon>Arthropoda</taxon>
        <taxon>Hexapoda</taxon>
        <taxon>Insecta</taxon>
        <taxon>Pterygota</taxon>
        <taxon>Neoptera</taxon>
        <taxon>Endopterygota</taxon>
        <taxon>Lepidoptera</taxon>
        <taxon>Glossata</taxon>
        <taxon>Ditrysia</taxon>
        <taxon>Tineoidea</taxon>
        <taxon>Psychidae</taxon>
        <taxon>Oiketicinae</taxon>
        <taxon>Eumeta</taxon>
    </lineage>
</organism>
<dbReference type="AlphaFoldDB" id="A0A4C1TDI8"/>
<dbReference type="STRING" id="151549.A0A4C1TDI8"/>
<protein>
    <submittedName>
        <fullName evidence="2">Zinc finger MYM-type protein 1</fullName>
    </submittedName>
</protein>
<reference evidence="2 3" key="1">
    <citation type="journal article" date="2019" name="Commun. Biol.">
        <title>The bagworm genome reveals a unique fibroin gene that provides high tensile strength.</title>
        <authorList>
            <person name="Kono N."/>
            <person name="Nakamura H."/>
            <person name="Ohtoshi R."/>
            <person name="Tomita M."/>
            <person name="Numata K."/>
            <person name="Arakawa K."/>
        </authorList>
    </citation>
    <scope>NUCLEOTIDE SEQUENCE [LARGE SCALE GENOMIC DNA]</scope>
</reference>
<dbReference type="OrthoDB" id="7297959at2759"/>
<dbReference type="Proteomes" id="UP000299102">
    <property type="component" value="Unassembled WGS sequence"/>
</dbReference>
<evidence type="ECO:0000259" key="1">
    <source>
        <dbReference type="Pfam" id="PF14291"/>
    </source>
</evidence>
<accession>A0A4C1TDI8</accession>
<dbReference type="SUPFAM" id="SSF53098">
    <property type="entry name" value="Ribonuclease H-like"/>
    <property type="match status" value="1"/>
</dbReference>
<dbReference type="Pfam" id="PF14291">
    <property type="entry name" value="DUF4371"/>
    <property type="match status" value="1"/>
</dbReference>
<keyword evidence="3" id="KW-1185">Reference proteome</keyword>
<feature type="domain" description="DUF4371" evidence="1">
    <location>
        <begin position="155"/>
        <end position="329"/>
    </location>
</feature>
<dbReference type="EMBL" id="BGZK01000052">
    <property type="protein sequence ID" value="GBP12569.1"/>
    <property type="molecule type" value="Genomic_DNA"/>
</dbReference>